<dbReference type="AlphaFoldDB" id="A0A6H1ZLL3"/>
<dbReference type="EMBL" id="MT144104">
    <property type="protein sequence ID" value="QJA48813.1"/>
    <property type="molecule type" value="Genomic_DNA"/>
</dbReference>
<name>A0A6H1ZLL3_9ZZZZ</name>
<organism evidence="1">
    <name type="scientific">viral metagenome</name>
    <dbReference type="NCBI Taxonomy" id="1070528"/>
    <lineage>
        <taxon>unclassified sequences</taxon>
        <taxon>metagenomes</taxon>
        <taxon>organismal metagenomes</taxon>
    </lineage>
</organism>
<evidence type="ECO:0000313" key="1">
    <source>
        <dbReference type="EMBL" id="QJA48813.1"/>
    </source>
</evidence>
<gene>
    <name evidence="1" type="ORF">TM448A01162_0005</name>
    <name evidence="2" type="ORF">TM448B01279_0016</name>
</gene>
<reference evidence="1" key="1">
    <citation type="submission" date="2020-03" db="EMBL/GenBank/DDBJ databases">
        <title>The deep terrestrial virosphere.</title>
        <authorList>
            <person name="Holmfeldt K."/>
            <person name="Nilsson E."/>
            <person name="Simone D."/>
            <person name="Lopez-Fernandez M."/>
            <person name="Wu X."/>
            <person name="de Brujin I."/>
            <person name="Lundin D."/>
            <person name="Andersson A."/>
            <person name="Bertilsson S."/>
            <person name="Dopson M."/>
        </authorList>
    </citation>
    <scope>NUCLEOTIDE SEQUENCE</scope>
    <source>
        <strain evidence="1">TM448A01162</strain>
        <strain evidence="2">TM448B01279</strain>
    </source>
</reference>
<sequence>MGLIVEKFIDCDFKISSDCSETFGADNRYGYKNVKLIRDEAKINNWLFVKGKDCCPNCAKESTKQLIIGETCQK</sequence>
<protein>
    <submittedName>
        <fullName evidence="1">Uncharacterized protein</fullName>
    </submittedName>
</protein>
<dbReference type="EMBL" id="MT144730">
    <property type="protein sequence ID" value="QJH98392.1"/>
    <property type="molecule type" value="Genomic_DNA"/>
</dbReference>
<evidence type="ECO:0000313" key="2">
    <source>
        <dbReference type="EMBL" id="QJH98392.1"/>
    </source>
</evidence>
<proteinExistence type="predicted"/>
<accession>A0A6H1ZLL3</accession>